<dbReference type="PANTHER" id="PTHR41248:SF1">
    <property type="entry name" value="NORD PROTEIN"/>
    <property type="match status" value="1"/>
</dbReference>
<dbReference type="EMBL" id="JARJLM010000637">
    <property type="protein sequence ID" value="MDF3838889.1"/>
    <property type="molecule type" value="Genomic_DNA"/>
</dbReference>
<feature type="region of interest" description="Disordered" evidence="1">
    <location>
        <begin position="1"/>
        <end position="20"/>
    </location>
</feature>
<accession>A0ABT6B1X8</accession>
<feature type="domain" description="VWFA" evidence="2">
    <location>
        <begin position="476"/>
        <end position="664"/>
    </location>
</feature>
<dbReference type="PROSITE" id="PS50234">
    <property type="entry name" value="VWFA"/>
    <property type="match status" value="1"/>
</dbReference>
<organism evidence="3 4">
    <name type="scientific">Cupriavidus basilensis</name>
    <dbReference type="NCBI Taxonomy" id="68895"/>
    <lineage>
        <taxon>Bacteria</taxon>
        <taxon>Pseudomonadati</taxon>
        <taxon>Pseudomonadota</taxon>
        <taxon>Betaproteobacteria</taxon>
        <taxon>Burkholderiales</taxon>
        <taxon>Burkholderiaceae</taxon>
        <taxon>Cupriavidus</taxon>
    </lineage>
</organism>
<evidence type="ECO:0000256" key="1">
    <source>
        <dbReference type="SAM" id="MobiDB-lite"/>
    </source>
</evidence>
<evidence type="ECO:0000259" key="2">
    <source>
        <dbReference type="PROSITE" id="PS50234"/>
    </source>
</evidence>
<evidence type="ECO:0000313" key="4">
    <source>
        <dbReference type="Proteomes" id="UP001216674"/>
    </source>
</evidence>
<keyword evidence="4" id="KW-1185">Reference proteome</keyword>
<proteinExistence type="predicted"/>
<reference evidence="3 4" key="1">
    <citation type="submission" date="2023-03" db="EMBL/GenBank/DDBJ databases">
        <title>Draft assemblies of triclosan tolerant bacteria isolated from returned activated sludge.</title>
        <authorList>
            <person name="Van Hamelsveld S."/>
        </authorList>
    </citation>
    <scope>NUCLEOTIDE SEQUENCE [LARGE SCALE GENOMIC DNA]</scope>
    <source>
        <strain evidence="3 4">GW210010_S58</strain>
    </source>
</reference>
<sequence length="667" mass="72516">MRSSFPPEAGHAGGALDRSVPMPAADAMAGESGQRDVAGRWLAALDDEDPACARAAGARLETLLARLSGDAFGRWVLTGMRLYPNEPARREQYFRLEDARAIAAFHAEAGAGDLSSAMPSLTLLLEGLSGRRMHIQPRSQFALHAAPLRPVLASGHLLLPDDYTSLDAPDRYQLYRAAVAHAVAHLRYSPAALPVEALKPMSLAVVAAVEDARVERLLVRDCPGTRAWFVPLLEQNLQAHGLGFAALISRMSLALMEPAYQDDNYWVNKARTLFDALGDEQGDYAACRRVASVLANDLGQMRVRFHPQQYAVPAAYRDDNAYLWDYGNPETPPQAQELEVQSHAAFQAAQQEACHDDKRDAQEPVAVTAVELRRALYPEWDYRLARSRSDWCTVIERSFAAPVRAVGAAPPQARAVPVLTLARRRHLSRDARLRRQLEGETLDLDAAIELAVERRLDLAPEPRLFIRPASKARVSSILLLLDVSASTNDVLPGAQRSVLDMEKEAAIVLARAASASGHRIAVHGFSSDTRASVNYYRLLDFGAAFDDAGERAIWSLTGQYSTRMGAALRHAGNCLRGEPGDHRAVIVITDGAPSDVDVFDHDYLIRDAQAAVDDGWRAGVASYGIAVDPGAAAYMRTILGHGNFRIASEPAALPAQLAALYARLAAA</sequence>
<protein>
    <submittedName>
        <fullName evidence="3">VWA domain-containing protein</fullName>
    </submittedName>
</protein>
<dbReference type="InterPro" id="IPR002035">
    <property type="entry name" value="VWF_A"/>
</dbReference>
<dbReference type="Gene3D" id="3.40.50.410">
    <property type="entry name" value="von Willebrand factor, type A domain"/>
    <property type="match status" value="1"/>
</dbReference>
<dbReference type="PANTHER" id="PTHR41248">
    <property type="entry name" value="NORD PROTEIN"/>
    <property type="match status" value="1"/>
</dbReference>
<name>A0ABT6B1X8_9BURK</name>
<gene>
    <name evidence="3" type="ORF">P3W85_39035</name>
</gene>
<dbReference type="Proteomes" id="UP001216674">
    <property type="component" value="Unassembled WGS sequence"/>
</dbReference>
<dbReference type="Pfam" id="PF13519">
    <property type="entry name" value="VWA_2"/>
    <property type="match status" value="1"/>
</dbReference>
<comment type="caution">
    <text evidence="3">The sequence shown here is derived from an EMBL/GenBank/DDBJ whole genome shotgun (WGS) entry which is preliminary data.</text>
</comment>
<dbReference type="InterPro" id="IPR036465">
    <property type="entry name" value="vWFA_dom_sf"/>
</dbReference>
<dbReference type="InterPro" id="IPR051928">
    <property type="entry name" value="NorD/CobT"/>
</dbReference>
<dbReference type="CDD" id="cd01454">
    <property type="entry name" value="vWA_norD_type"/>
    <property type="match status" value="1"/>
</dbReference>
<dbReference type="SUPFAM" id="SSF53300">
    <property type="entry name" value="vWA-like"/>
    <property type="match status" value="1"/>
</dbReference>
<evidence type="ECO:0000313" key="3">
    <source>
        <dbReference type="EMBL" id="MDF3838889.1"/>
    </source>
</evidence>
<dbReference type="RefSeq" id="WP_276268738.1">
    <property type="nucleotide sequence ID" value="NZ_JARJLM010000637.1"/>
</dbReference>
<dbReference type="SMART" id="SM00327">
    <property type="entry name" value="VWA"/>
    <property type="match status" value="1"/>
</dbReference>